<keyword evidence="3" id="KW-0134">Cell wall</keyword>
<organism evidence="11 12">
    <name type="scientific">Eutrema salsugineum</name>
    <name type="common">Saltwater cress</name>
    <name type="synonym">Sisymbrium salsugineum</name>
    <dbReference type="NCBI Taxonomy" id="72664"/>
    <lineage>
        <taxon>Eukaryota</taxon>
        <taxon>Viridiplantae</taxon>
        <taxon>Streptophyta</taxon>
        <taxon>Embryophyta</taxon>
        <taxon>Tracheophyta</taxon>
        <taxon>Spermatophyta</taxon>
        <taxon>Magnoliopsida</taxon>
        <taxon>eudicotyledons</taxon>
        <taxon>Gunneridae</taxon>
        <taxon>Pentapetalae</taxon>
        <taxon>rosids</taxon>
        <taxon>malvids</taxon>
        <taxon>Brassicales</taxon>
        <taxon>Brassicaceae</taxon>
        <taxon>Eutremeae</taxon>
        <taxon>Eutrema</taxon>
    </lineage>
</organism>
<dbReference type="PANTHER" id="PTHR31375">
    <property type="match status" value="1"/>
</dbReference>
<dbReference type="PROSITE" id="PS00502">
    <property type="entry name" value="POLYGALACTURONASE"/>
    <property type="match status" value="1"/>
</dbReference>
<reference evidence="11 12" key="1">
    <citation type="journal article" date="2013" name="Front. Plant Sci.">
        <title>The Reference Genome of the Halophytic Plant Eutrema salsugineum.</title>
        <authorList>
            <person name="Yang R."/>
            <person name="Jarvis D.E."/>
            <person name="Chen H."/>
            <person name="Beilstein M.A."/>
            <person name="Grimwood J."/>
            <person name="Jenkins J."/>
            <person name="Shu S."/>
            <person name="Prochnik S."/>
            <person name="Xin M."/>
            <person name="Ma C."/>
            <person name="Schmutz J."/>
            <person name="Wing R.A."/>
            <person name="Mitchell-Olds T."/>
            <person name="Schumaker K.S."/>
            <person name="Wang X."/>
        </authorList>
    </citation>
    <scope>NUCLEOTIDE SEQUENCE [LARGE SCALE GENOMIC DNA]</scope>
</reference>
<keyword evidence="10" id="KW-0732">Signal</keyword>
<evidence type="ECO:0000256" key="3">
    <source>
        <dbReference type="ARBA" id="ARBA00022512"/>
    </source>
</evidence>
<keyword evidence="6 9" id="KW-0326">Glycosidase</keyword>
<evidence type="ECO:0000256" key="9">
    <source>
        <dbReference type="RuleBase" id="RU361169"/>
    </source>
</evidence>
<dbReference type="OMA" id="GNPINMD"/>
<keyword evidence="7" id="KW-0961">Cell wall biogenesis/degradation</keyword>
<name>V4L5R4_EUTSA</name>
<evidence type="ECO:0000256" key="10">
    <source>
        <dbReference type="SAM" id="SignalP"/>
    </source>
</evidence>
<evidence type="ECO:0000256" key="1">
    <source>
        <dbReference type="ARBA" id="ARBA00004191"/>
    </source>
</evidence>
<evidence type="ECO:0008006" key="13">
    <source>
        <dbReference type="Google" id="ProtNLM"/>
    </source>
</evidence>
<dbReference type="InterPro" id="IPR012334">
    <property type="entry name" value="Pectin_lyas_fold"/>
</dbReference>
<keyword evidence="12" id="KW-1185">Reference proteome</keyword>
<dbReference type="Gramene" id="ESQ35088">
    <property type="protein sequence ID" value="ESQ35088"/>
    <property type="gene ID" value="EUTSA_v10009339mg"/>
</dbReference>
<evidence type="ECO:0000313" key="11">
    <source>
        <dbReference type="EMBL" id="ESQ35088.1"/>
    </source>
</evidence>
<dbReference type="AlphaFoldDB" id="V4L5R4"/>
<dbReference type="Pfam" id="PF00295">
    <property type="entry name" value="Glyco_hydro_28"/>
    <property type="match status" value="1"/>
</dbReference>
<evidence type="ECO:0000256" key="5">
    <source>
        <dbReference type="ARBA" id="ARBA00022801"/>
    </source>
</evidence>
<evidence type="ECO:0000256" key="7">
    <source>
        <dbReference type="ARBA" id="ARBA00023316"/>
    </source>
</evidence>
<evidence type="ECO:0000256" key="6">
    <source>
        <dbReference type="ARBA" id="ARBA00023295"/>
    </source>
</evidence>
<comment type="similarity">
    <text evidence="2 9">Belongs to the glycosyl hydrolase 28 family.</text>
</comment>
<dbReference type="Gene3D" id="2.160.20.10">
    <property type="entry name" value="Single-stranded right-handed beta-helix, Pectin lyase-like"/>
    <property type="match status" value="2"/>
</dbReference>
<gene>
    <name evidence="11" type="ORF">EUTSA_v10009339mg</name>
</gene>
<sequence length="274" mass="29761">MAACINFALKALCLSLLFHAVKSLRAAGPKVWSGVFRYNTFCRNMGFDFVNNSNIEGITSLNSKAAHFNFFTVHHFNITGVNITAPGDSPNTDGIQNRLFQAMGRLSRRVAVLSGNTNIDIYNVTCGPGHGISVGSLGKYSDEKNIEGLTVRDTIFTGTSNGIRIKTWESSTIAIVVSNVVYENIQMIDVGSPITIDQKYCPHPPCEKMGYSHVQIQDVTLKNVWGTSMNKVALNLQCSKSFPTHNGIDGPETALCENVEGSASGKMVPPHCLN</sequence>
<dbReference type="InterPro" id="IPR011050">
    <property type="entry name" value="Pectin_lyase_fold/virulence"/>
</dbReference>
<dbReference type="eggNOG" id="ENOG502QRSR">
    <property type="taxonomic scope" value="Eukaryota"/>
</dbReference>
<dbReference type="SUPFAM" id="SSF51126">
    <property type="entry name" value="Pectin lyase-like"/>
    <property type="match status" value="1"/>
</dbReference>
<feature type="chain" id="PRO_5004721365" description="Pectate lyase domain-containing protein" evidence="10">
    <location>
        <begin position="24"/>
        <end position="274"/>
    </location>
</feature>
<feature type="signal peptide" evidence="10">
    <location>
        <begin position="1"/>
        <end position="23"/>
    </location>
</feature>
<dbReference type="GO" id="GO:0004650">
    <property type="term" value="F:polygalacturonase activity"/>
    <property type="evidence" value="ECO:0007669"/>
    <property type="project" value="InterPro"/>
</dbReference>
<dbReference type="GO" id="GO:0071555">
    <property type="term" value="P:cell wall organization"/>
    <property type="evidence" value="ECO:0007669"/>
    <property type="project" value="UniProtKB-KW"/>
</dbReference>
<dbReference type="STRING" id="72664.V4L5R4"/>
<keyword evidence="4" id="KW-0964">Secreted</keyword>
<evidence type="ECO:0000256" key="4">
    <source>
        <dbReference type="ARBA" id="ARBA00022525"/>
    </source>
</evidence>
<dbReference type="KEGG" id="eus:EUTSA_v10009339mg"/>
<dbReference type="EMBL" id="KI517683">
    <property type="protein sequence ID" value="ESQ35088.1"/>
    <property type="molecule type" value="Genomic_DNA"/>
</dbReference>
<evidence type="ECO:0000256" key="8">
    <source>
        <dbReference type="PROSITE-ProRule" id="PRU10052"/>
    </source>
</evidence>
<dbReference type="InterPro" id="IPR000743">
    <property type="entry name" value="Glyco_hydro_28"/>
</dbReference>
<proteinExistence type="inferred from homology"/>
<evidence type="ECO:0000256" key="2">
    <source>
        <dbReference type="ARBA" id="ARBA00008834"/>
    </source>
</evidence>
<accession>V4L5R4</accession>
<comment type="subcellular location">
    <subcellularLocation>
        <location evidence="1">Secreted</location>
        <location evidence="1">Cell wall</location>
    </subcellularLocation>
</comment>
<protein>
    <recommendedName>
        <fullName evidence="13">Pectate lyase domain-containing protein</fullName>
    </recommendedName>
</protein>
<evidence type="ECO:0000313" key="12">
    <source>
        <dbReference type="Proteomes" id="UP000030689"/>
    </source>
</evidence>
<keyword evidence="5 9" id="KW-0378">Hydrolase</keyword>
<feature type="active site" evidence="8">
    <location>
        <position position="130"/>
    </location>
</feature>
<dbReference type="Proteomes" id="UP000030689">
    <property type="component" value="Unassembled WGS sequence"/>
</dbReference>
<dbReference type="GO" id="GO:0005975">
    <property type="term" value="P:carbohydrate metabolic process"/>
    <property type="evidence" value="ECO:0007669"/>
    <property type="project" value="InterPro"/>
</dbReference>